<evidence type="ECO:0000313" key="2">
    <source>
        <dbReference type="Proteomes" id="UP000001173"/>
    </source>
</evidence>
<dbReference type="EMBL" id="AE008692">
    <property type="protein sequence ID" value="AAV88726.2"/>
    <property type="molecule type" value="Genomic_DNA"/>
</dbReference>
<dbReference type="AlphaFoldDB" id="Q5NRC8"/>
<name>Q5NRC8_ZYMMO</name>
<protein>
    <submittedName>
        <fullName evidence="1">Uncharacterized protein</fullName>
    </submittedName>
</protein>
<keyword evidence="2" id="KW-1185">Reference proteome</keyword>
<dbReference type="STRING" id="264203.ZMO0102"/>
<dbReference type="Proteomes" id="UP000001173">
    <property type="component" value="Chromosome"/>
</dbReference>
<reference evidence="1 2" key="2">
    <citation type="journal article" date="2009" name="Nat. Biotechnol.">
        <title>Improved genome annotation for Zymomonas mobilis.</title>
        <authorList>
            <person name="Yang S."/>
            <person name="Pappas K.M."/>
            <person name="Hauser L.J."/>
            <person name="Land M.L."/>
            <person name="Chen G.L."/>
            <person name="Hurst G.B."/>
            <person name="Pan C."/>
            <person name="Kouvelis V.N."/>
            <person name="Typas M.A."/>
            <person name="Pelletier D.A."/>
            <person name="Klingeman D.M."/>
            <person name="Chang Y.J."/>
            <person name="Samatova N.F."/>
            <person name="Brown S.D."/>
        </authorList>
    </citation>
    <scope>NUCLEOTIDE SEQUENCE [LARGE SCALE GENOMIC DNA]</scope>
    <source>
        <strain evidence="2">ATCC 31821 / ZM4 / CP4</strain>
    </source>
</reference>
<sequence length="63" mass="7465">MILPDGHKVFLMRAWYERRQEKLFIPFSGMRSFSKSLFAKIIFVFGRFEKSFSTKIAPFVVTV</sequence>
<dbReference type="KEGG" id="zmo:ZMO0102"/>
<evidence type="ECO:0000313" key="1">
    <source>
        <dbReference type="EMBL" id="AAV88726.2"/>
    </source>
</evidence>
<gene>
    <name evidence="1" type="ordered locus">ZMO0102</name>
</gene>
<dbReference type="HOGENOM" id="CLU_2885039_0_0_5"/>
<reference evidence="1 2" key="1">
    <citation type="journal article" date="2005" name="Nat. Biotechnol.">
        <title>The genome sequence of the ethanologenic bacterium Zymomonas mobilis ZM4.</title>
        <authorList>
            <person name="Seo J.S."/>
            <person name="Chong H."/>
            <person name="Park H.S."/>
            <person name="Yoon K.O."/>
            <person name="Jung C."/>
            <person name="Kim J.J."/>
            <person name="Hong J.H."/>
            <person name="Kim H."/>
            <person name="Kim J.H."/>
            <person name="Kil J.I."/>
            <person name="Park C.J."/>
            <person name="Oh H.M."/>
            <person name="Lee J.S."/>
            <person name="Jin S.J."/>
            <person name="Um H.W."/>
            <person name="Lee H.J."/>
            <person name="Oh S.J."/>
            <person name="Kim J.Y."/>
            <person name="Kang H.L."/>
            <person name="Lee S.Y."/>
            <person name="Lee K.J."/>
            <person name="Kang H.S."/>
        </authorList>
    </citation>
    <scope>NUCLEOTIDE SEQUENCE [LARGE SCALE GENOMIC DNA]</scope>
    <source>
        <strain evidence="2">ATCC 31821 / ZM4 / CP4</strain>
    </source>
</reference>
<accession>Q5NRC8</accession>
<proteinExistence type="predicted"/>
<organism evidence="1 2">
    <name type="scientific">Zymomonas mobilis subsp. mobilis (strain ATCC 31821 / ZM4 / CP4)</name>
    <dbReference type="NCBI Taxonomy" id="264203"/>
    <lineage>
        <taxon>Bacteria</taxon>
        <taxon>Pseudomonadati</taxon>
        <taxon>Pseudomonadota</taxon>
        <taxon>Alphaproteobacteria</taxon>
        <taxon>Sphingomonadales</taxon>
        <taxon>Zymomonadaceae</taxon>
        <taxon>Zymomonas</taxon>
    </lineage>
</organism>